<dbReference type="GO" id="GO:0005783">
    <property type="term" value="C:endoplasmic reticulum"/>
    <property type="evidence" value="ECO:0007669"/>
    <property type="project" value="TreeGrafter"/>
</dbReference>
<gene>
    <name evidence="22" type="ORF">PROFUN_01642</name>
</gene>
<dbReference type="GO" id="GO:0004602">
    <property type="term" value="F:glutathione peroxidase activity"/>
    <property type="evidence" value="ECO:0007669"/>
    <property type="project" value="TreeGrafter"/>
</dbReference>
<dbReference type="GO" id="GO:0004364">
    <property type="term" value="F:glutathione transferase activity"/>
    <property type="evidence" value="ECO:0007669"/>
    <property type="project" value="TreeGrafter"/>
</dbReference>
<reference evidence="22 23" key="1">
    <citation type="journal article" date="2018" name="Genome Biol. Evol.">
        <title>Multiple Roots of Fruiting Body Formation in Amoebozoa.</title>
        <authorList>
            <person name="Hillmann F."/>
            <person name="Forbes G."/>
            <person name="Novohradska S."/>
            <person name="Ferling I."/>
            <person name="Riege K."/>
            <person name="Groth M."/>
            <person name="Westermann M."/>
            <person name="Marz M."/>
            <person name="Spaller T."/>
            <person name="Winckler T."/>
            <person name="Schaap P."/>
            <person name="Glockner G."/>
        </authorList>
    </citation>
    <scope>NUCLEOTIDE SEQUENCE [LARGE SCALE GENOMIC DNA]</scope>
    <source>
        <strain evidence="22 23">Jena</strain>
    </source>
</reference>
<dbReference type="InterPro" id="IPR050997">
    <property type="entry name" value="MAPEG"/>
</dbReference>
<keyword evidence="7" id="KW-0443">Lipid metabolism</keyword>
<evidence type="ECO:0000256" key="19">
    <source>
        <dbReference type="ARBA" id="ARBA00075145"/>
    </source>
</evidence>
<dbReference type="Gene3D" id="1.20.120.550">
    <property type="entry name" value="Membrane associated eicosanoid/glutathione metabolism-like domain"/>
    <property type="match status" value="1"/>
</dbReference>
<name>A0A2P6NTX9_9EUKA</name>
<comment type="catalytic activity">
    <reaction evidence="16">
        <text>leukotriene C4 = leukotriene A4 + glutathione</text>
        <dbReference type="Rhea" id="RHEA:17617"/>
        <dbReference type="ChEBI" id="CHEBI:57463"/>
        <dbReference type="ChEBI" id="CHEBI:57925"/>
        <dbReference type="ChEBI" id="CHEBI:57973"/>
        <dbReference type="EC" id="4.4.1.20"/>
    </reaction>
    <physiologicalReaction direction="right-to-left" evidence="16">
        <dbReference type="Rhea" id="RHEA:17619"/>
    </physiologicalReaction>
</comment>
<dbReference type="STRING" id="1890364.A0A2P6NTX9"/>
<comment type="caution">
    <text evidence="22">The sequence shown here is derived from an EMBL/GenBank/DDBJ whole genome shotgun (WGS) entry which is preliminary data.</text>
</comment>
<keyword evidence="6" id="KW-0560">Oxidoreductase</keyword>
<keyword evidence="4" id="KW-1000">Mitochondrion outer membrane</keyword>
<dbReference type="GO" id="GO:0005635">
    <property type="term" value="C:nuclear envelope"/>
    <property type="evidence" value="ECO:0007669"/>
    <property type="project" value="TreeGrafter"/>
</dbReference>
<keyword evidence="3 21" id="KW-0812">Transmembrane</keyword>
<feature type="transmembrane region" description="Helical" evidence="21">
    <location>
        <begin position="259"/>
        <end position="277"/>
    </location>
</feature>
<evidence type="ECO:0000256" key="3">
    <source>
        <dbReference type="ARBA" id="ARBA00022692"/>
    </source>
</evidence>
<dbReference type="AlphaFoldDB" id="A0A2P6NTX9"/>
<evidence type="ECO:0000313" key="22">
    <source>
        <dbReference type="EMBL" id="PRP87380.1"/>
    </source>
</evidence>
<dbReference type="EC" id="4.4.1.20" evidence="15"/>
<dbReference type="GO" id="GO:0006629">
    <property type="term" value="P:lipid metabolic process"/>
    <property type="evidence" value="ECO:0007669"/>
    <property type="project" value="UniProtKB-KW"/>
</dbReference>
<dbReference type="InterPro" id="IPR023352">
    <property type="entry name" value="MAPEG-like_dom_sf"/>
</dbReference>
<comment type="pathway">
    <text evidence="14">Lipid metabolism; arachidonate metabolism.</text>
</comment>
<dbReference type="SUPFAM" id="SSF161084">
    <property type="entry name" value="MAPEG domain-like"/>
    <property type="match status" value="1"/>
</dbReference>
<evidence type="ECO:0000313" key="23">
    <source>
        <dbReference type="Proteomes" id="UP000241769"/>
    </source>
</evidence>
<evidence type="ECO:0000256" key="18">
    <source>
        <dbReference type="ARBA" id="ARBA00069748"/>
    </source>
</evidence>
<evidence type="ECO:0000256" key="17">
    <source>
        <dbReference type="ARBA" id="ARBA00051411"/>
    </source>
</evidence>
<dbReference type="OrthoDB" id="410651at2759"/>
<feature type="transmembrane region" description="Helical" evidence="21">
    <location>
        <begin position="154"/>
        <end position="173"/>
    </location>
</feature>
<sequence length="280" mass="30658">MTSPPPTLLPLYPQNGSSGNIEAVAAYETTFIDIFGGKLDNAQSNWRALSLELRELLRAMKFSVAELSRGFAAVSRGRFARKGSQLLPSEVEDITSKEGDNHLKMRGQTDKSAMFLPEICNTWLPIGPMMGKTVVKHKSKSNYRITTMTLPPHFGLVILSGIVFLLYIVYLGVQVGGARKKFGVDYPKMYDDSKPHFNCFQRAHQNTLEAAPTFLFLLLAGGLSFPIISAIAGFVFTAGRVAYATGYQTGEPKQRTKGAFGYIGLLTLLGTSVYTVVSNL</sequence>
<evidence type="ECO:0000256" key="15">
    <source>
        <dbReference type="ARBA" id="ARBA00039056"/>
    </source>
</evidence>
<feature type="transmembrane region" description="Helical" evidence="21">
    <location>
        <begin position="214"/>
        <end position="238"/>
    </location>
</feature>
<evidence type="ECO:0000256" key="2">
    <source>
        <dbReference type="ARBA" id="ARBA00022679"/>
    </source>
</evidence>
<evidence type="ECO:0000256" key="9">
    <source>
        <dbReference type="ARBA" id="ARBA00023136"/>
    </source>
</evidence>
<proteinExistence type="predicted"/>
<dbReference type="PANTHER" id="PTHR10250">
    <property type="entry name" value="MICROSOMAL GLUTATHIONE S-TRANSFERASE"/>
    <property type="match status" value="1"/>
</dbReference>
<dbReference type="Proteomes" id="UP000241769">
    <property type="component" value="Unassembled WGS sequence"/>
</dbReference>
<dbReference type="InParanoid" id="A0A2P6NTX9"/>
<evidence type="ECO:0000256" key="10">
    <source>
        <dbReference type="ARBA" id="ARBA00023139"/>
    </source>
</evidence>
<evidence type="ECO:0000256" key="6">
    <source>
        <dbReference type="ARBA" id="ARBA00023002"/>
    </source>
</evidence>
<comment type="pathway">
    <text evidence="13">Lipid metabolism; leukotriene C4 biosynthesis.</text>
</comment>
<evidence type="ECO:0000256" key="20">
    <source>
        <dbReference type="ARBA" id="ARBA00076908"/>
    </source>
</evidence>
<evidence type="ECO:0000256" key="12">
    <source>
        <dbReference type="ARBA" id="ARBA00023288"/>
    </source>
</evidence>
<dbReference type="GO" id="GO:0004464">
    <property type="term" value="F:leukotriene-C4 synthase activity"/>
    <property type="evidence" value="ECO:0007669"/>
    <property type="project" value="UniProtKB-EC"/>
</dbReference>
<evidence type="ECO:0000256" key="11">
    <source>
        <dbReference type="ARBA" id="ARBA00023239"/>
    </source>
</evidence>
<evidence type="ECO:0000256" key="14">
    <source>
        <dbReference type="ARBA" id="ARBA00037916"/>
    </source>
</evidence>
<evidence type="ECO:0000256" key="5">
    <source>
        <dbReference type="ARBA" id="ARBA00022989"/>
    </source>
</evidence>
<evidence type="ECO:0000256" key="1">
    <source>
        <dbReference type="ARBA" id="ARBA00004374"/>
    </source>
</evidence>
<comment type="subcellular location">
    <subcellularLocation>
        <location evidence="1">Mitochondrion outer membrane</location>
        <topology evidence="1">Multi-pass membrane protein</topology>
    </subcellularLocation>
</comment>
<evidence type="ECO:0000256" key="16">
    <source>
        <dbReference type="ARBA" id="ARBA00049298"/>
    </source>
</evidence>
<keyword evidence="2" id="KW-0808">Transferase</keyword>
<keyword evidence="12" id="KW-0449">Lipoprotein</keyword>
<dbReference type="GO" id="GO:0005741">
    <property type="term" value="C:mitochondrial outer membrane"/>
    <property type="evidence" value="ECO:0007669"/>
    <property type="project" value="UniProtKB-SubCell"/>
</dbReference>
<keyword evidence="11" id="KW-0456">Lyase</keyword>
<evidence type="ECO:0000256" key="13">
    <source>
        <dbReference type="ARBA" id="ARBA00037884"/>
    </source>
</evidence>
<evidence type="ECO:0000256" key="8">
    <source>
        <dbReference type="ARBA" id="ARBA00023128"/>
    </source>
</evidence>
<protein>
    <recommendedName>
        <fullName evidence="18">Glutathione S-transferase 3, mitochondrial</fullName>
        <ecNumber evidence="15">4.4.1.20</ecNumber>
    </recommendedName>
    <alternativeName>
        <fullName evidence="19">Glutathione peroxidase MGST3</fullName>
    </alternativeName>
    <alternativeName>
        <fullName evidence="20">LTC4 synthase MGST3</fullName>
    </alternativeName>
</protein>
<keyword evidence="23" id="KW-1185">Reference proteome</keyword>
<dbReference type="PANTHER" id="PTHR10250:SF26">
    <property type="entry name" value="GLUTATHIONE S-TRANSFERASE 3, MITOCHONDRIAL"/>
    <property type="match status" value="1"/>
</dbReference>
<dbReference type="FunFam" id="1.20.120.550:FF:000004">
    <property type="entry name" value="Microsomal glutathione S-transferase 3"/>
    <property type="match status" value="1"/>
</dbReference>
<organism evidence="22 23">
    <name type="scientific">Planoprotostelium fungivorum</name>
    <dbReference type="NCBI Taxonomy" id="1890364"/>
    <lineage>
        <taxon>Eukaryota</taxon>
        <taxon>Amoebozoa</taxon>
        <taxon>Evosea</taxon>
        <taxon>Variosea</taxon>
        <taxon>Cavosteliida</taxon>
        <taxon>Cavosteliaceae</taxon>
        <taxon>Planoprotostelium</taxon>
    </lineage>
</organism>
<dbReference type="Pfam" id="PF01124">
    <property type="entry name" value="MAPEG"/>
    <property type="match status" value="1"/>
</dbReference>
<keyword evidence="9 21" id="KW-0472">Membrane</keyword>
<keyword evidence="8" id="KW-0496">Mitochondrion</keyword>
<evidence type="ECO:0000256" key="21">
    <source>
        <dbReference type="SAM" id="Phobius"/>
    </source>
</evidence>
<dbReference type="GO" id="GO:0006691">
    <property type="term" value="P:leukotriene metabolic process"/>
    <property type="evidence" value="ECO:0007669"/>
    <property type="project" value="UniProtKB-ARBA"/>
</dbReference>
<keyword evidence="10" id="KW-0564">Palmitate</keyword>
<comment type="catalytic activity">
    <reaction evidence="17">
        <text>15-deoxy-Delta(12,14)-prostaglandin J2 + glutathione = 15-deoxy-Delta(12,14)-prostaglandin J2-S-(R)-glutathione</text>
        <dbReference type="Rhea" id="RHEA:75963"/>
        <dbReference type="ChEBI" id="CHEBI:57925"/>
        <dbReference type="ChEBI" id="CHEBI:85236"/>
        <dbReference type="ChEBI" id="CHEBI:194498"/>
    </reaction>
    <physiologicalReaction direction="left-to-right" evidence="17">
        <dbReference type="Rhea" id="RHEA:75964"/>
    </physiologicalReaction>
</comment>
<evidence type="ECO:0000256" key="4">
    <source>
        <dbReference type="ARBA" id="ARBA00022787"/>
    </source>
</evidence>
<evidence type="ECO:0000256" key="7">
    <source>
        <dbReference type="ARBA" id="ARBA00023098"/>
    </source>
</evidence>
<accession>A0A2P6NTX9</accession>
<keyword evidence="5 21" id="KW-1133">Transmembrane helix</keyword>
<dbReference type="InterPro" id="IPR001129">
    <property type="entry name" value="Membr-assoc_MAPEG"/>
</dbReference>
<dbReference type="EMBL" id="MDYQ01000021">
    <property type="protein sequence ID" value="PRP87380.1"/>
    <property type="molecule type" value="Genomic_DNA"/>
</dbReference>